<reference evidence="1" key="1">
    <citation type="submission" date="2020-07" db="EMBL/GenBank/DDBJ databases">
        <authorList>
            <person name="Lin J."/>
        </authorList>
    </citation>
    <scope>NUCLEOTIDE SEQUENCE</scope>
</reference>
<dbReference type="EMBL" id="LR862134">
    <property type="protein sequence ID" value="CAD1839747.1"/>
    <property type="molecule type" value="Genomic_DNA"/>
</dbReference>
<organism evidence="1">
    <name type="scientific">Ananas comosus var. bracteatus</name>
    <name type="common">red pineapple</name>
    <dbReference type="NCBI Taxonomy" id="296719"/>
    <lineage>
        <taxon>Eukaryota</taxon>
        <taxon>Viridiplantae</taxon>
        <taxon>Streptophyta</taxon>
        <taxon>Embryophyta</taxon>
        <taxon>Tracheophyta</taxon>
        <taxon>Spermatophyta</taxon>
        <taxon>Magnoliopsida</taxon>
        <taxon>Liliopsida</taxon>
        <taxon>Poales</taxon>
        <taxon>Bromeliaceae</taxon>
        <taxon>Bromelioideae</taxon>
        <taxon>Ananas</taxon>
    </lineage>
</organism>
<name>A0A6V7QA23_ANACO</name>
<proteinExistence type="predicted"/>
<evidence type="ECO:0000313" key="1">
    <source>
        <dbReference type="EMBL" id="CAD1839747.1"/>
    </source>
</evidence>
<dbReference type="AlphaFoldDB" id="A0A6V7QA23"/>
<protein>
    <submittedName>
        <fullName evidence="1">Uncharacterized protein</fullName>
    </submittedName>
</protein>
<sequence length="144" mass="16256">MNAANQDDWLSICRTSTVEGWSEEVLLEALRETVLFNASSRCYGSGADMMYDGKLMLTAVFMGKEGSNVVAIPPKQKIRIKLRLWDPFLCLPRSEFIVCSSHLMCTRMHAFTLRFGPSTPDRHLVSHCPNNRLTHAARSPQVKL</sequence>
<accession>A0A6V7QA23</accession>
<gene>
    <name evidence="1" type="ORF">CB5_LOCUS22958</name>
</gene>